<dbReference type="EnsemblPlants" id="AET6Gv20401300.4">
    <property type="protein sequence ID" value="AET6Gv20401300.4"/>
    <property type="gene ID" value="AET6Gv20401300"/>
</dbReference>
<evidence type="ECO:0000313" key="1">
    <source>
        <dbReference type="EnsemblPlants" id="AET6Gv20401300.4"/>
    </source>
</evidence>
<name>A0A453NLI6_AEGTS</name>
<reference evidence="1" key="4">
    <citation type="submission" date="2019-03" db="UniProtKB">
        <authorList>
            <consortium name="EnsemblPlants"/>
        </authorList>
    </citation>
    <scope>IDENTIFICATION</scope>
</reference>
<reference evidence="1" key="5">
    <citation type="journal article" date="2021" name="G3 (Bethesda)">
        <title>Aegilops tauschii genome assembly Aet v5.0 features greater sequence contiguity and improved annotation.</title>
        <authorList>
            <person name="Wang L."/>
            <person name="Zhu T."/>
            <person name="Rodriguez J.C."/>
            <person name="Deal K.R."/>
            <person name="Dubcovsky J."/>
            <person name="McGuire P.E."/>
            <person name="Lux T."/>
            <person name="Spannagl M."/>
            <person name="Mayer K.F.X."/>
            <person name="Baldrich P."/>
            <person name="Meyers B.C."/>
            <person name="Huo N."/>
            <person name="Gu Y.Q."/>
            <person name="Zhou H."/>
            <person name="Devos K.M."/>
            <person name="Bennetzen J.L."/>
            <person name="Unver T."/>
            <person name="Budak H."/>
            <person name="Gulick P.J."/>
            <person name="Galiba G."/>
            <person name="Kalapos B."/>
            <person name="Nelson D.R."/>
            <person name="Li P."/>
            <person name="You F.M."/>
            <person name="Luo M.C."/>
            <person name="Dvorak J."/>
        </authorList>
    </citation>
    <scope>NUCLEOTIDE SEQUENCE [LARGE SCALE GENOMIC DNA]</scope>
    <source>
        <strain evidence="1">cv. AL8/78</strain>
    </source>
</reference>
<reference evidence="2" key="1">
    <citation type="journal article" date="2014" name="Science">
        <title>Ancient hybridizations among the ancestral genomes of bread wheat.</title>
        <authorList>
            <consortium name="International Wheat Genome Sequencing Consortium,"/>
            <person name="Marcussen T."/>
            <person name="Sandve S.R."/>
            <person name="Heier L."/>
            <person name="Spannagl M."/>
            <person name="Pfeifer M."/>
            <person name="Jakobsen K.S."/>
            <person name="Wulff B.B."/>
            <person name="Steuernagel B."/>
            <person name="Mayer K.F."/>
            <person name="Olsen O.A."/>
        </authorList>
    </citation>
    <scope>NUCLEOTIDE SEQUENCE [LARGE SCALE GENOMIC DNA]</scope>
    <source>
        <strain evidence="2">cv. AL8/78</strain>
    </source>
</reference>
<keyword evidence="2" id="KW-1185">Reference proteome</keyword>
<reference evidence="2" key="2">
    <citation type="journal article" date="2017" name="Nat. Plants">
        <title>The Aegilops tauschii genome reveals multiple impacts of transposons.</title>
        <authorList>
            <person name="Zhao G."/>
            <person name="Zou C."/>
            <person name="Li K."/>
            <person name="Wang K."/>
            <person name="Li T."/>
            <person name="Gao L."/>
            <person name="Zhang X."/>
            <person name="Wang H."/>
            <person name="Yang Z."/>
            <person name="Liu X."/>
            <person name="Jiang W."/>
            <person name="Mao L."/>
            <person name="Kong X."/>
            <person name="Jiao Y."/>
            <person name="Jia J."/>
        </authorList>
    </citation>
    <scope>NUCLEOTIDE SEQUENCE [LARGE SCALE GENOMIC DNA]</scope>
    <source>
        <strain evidence="2">cv. AL8/78</strain>
    </source>
</reference>
<dbReference type="AlphaFoldDB" id="A0A453NLI6"/>
<evidence type="ECO:0000313" key="2">
    <source>
        <dbReference type="Proteomes" id="UP000015105"/>
    </source>
</evidence>
<protein>
    <submittedName>
        <fullName evidence="1">Uncharacterized protein</fullName>
    </submittedName>
</protein>
<proteinExistence type="predicted"/>
<dbReference type="Gramene" id="AET6Gv20401300.4">
    <property type="protein sequence ID" value="AET6Gv20401300.4"/>
    <property type="gene ID" value="AET6Gv20401300"/>
</dbReference>
<reference evidence="1" key="3">
    <citation type="journal article" date="2017" name="Nature">
        <title>Genome sequence of the progenitor of the wheat D genome Aegilops tauschii.</title>
        <authorList>
            <person name="Luo M.C."/>
            <person name="Gu Y.Q."/>
            <person name="Puiu D."/>
            <person name="Wang H."/>
            <person name="Twardziok S.O."/>
            <person name="Deal K.R."/>
            <person name="Huo N."/>
            <person name="Zhu T."/>
            <person name="Wang L."/>
            <person name="Wang Y."/>
            <person name="McGuire P.E."/>
            <person name="Liu S."/>
            <person name="Long H."/>
            <person name="Ramasamy R.K."/>
            <person name="Rodriguez J.C."/>
            <person name="Van S.L."/>
            <person name="Yuan L."/>
            <person name="Wang Z."/>
            <person name="Xia Z."/>
            <person name="Xiao L."/>
            <person name="Anderson O.D."/>
            <person name="Ouyang S."/>
            <person name="Liang Y."/>
            <person name="Zimin A.V."/>
            <person name="Pertea G."/>
            <person name="Qi P."/>
            <person name="Bennetzen J.L."/>
            <person name="Dai X."/>
            <person name="Dawson M.W."/>
            <person name="Muller H.G."/>
            <person name="Kugler K."/>
            <person name="Rivarola-Duarte L."/>
            <person name="Spannagl M."/>
            <person name="Mayer K.F.X."/>
            <person name="Lu F.H."/>
            <person name="Bevan M.W."/>
            <person name="Leroy P."/>
            <person name="Li P."/>
            <person name="You F.M."/>
            <person name="Sun Q."/>
            <person name="Liu Z."/>
            <person name="Lyons E."/>
            <person name="Wicker T."/>
            <person name="Salzberg S.L."/>
            <person name="Devos K.M."/>
            <person name="Dvorak J."/>
        </authorList>
    </citation>
    <scope>NUCLEOTIDE SEQUENCE [LARGE SCALE GENOMIC DNA]</scope>
    <source>
        <strain evidence="1">cv. AL8/78</strain>
    </source>
</reference>
<sequence length="144" mass="16535">MKRIMPFCWNCFSGLSNHSDHPCLHYATCCWMALAVQACGTGRTVRHGGTAHLRGEKTKVLQVSSTTYRRRQEWLQSCYEMTLTELLYLTWPRSPQNPVSVEYAGWIHICRVHVVCVSDIQWENTTMQVSDPVLDAILRLYSGL</sequence>
<dbReference type="Proteomes" id="UP000015105">
    <property type="component" value="Chromosome 6D"/>
</dbReference>
<organism evidence="1 2">
    <name type="scientific">Aegilops tauschii subsp. strangulata</name>
    <name type="common">Goatgrass</name>
    <dbReference type="NCBI Taxonomy" id="200361"/>
    <lineage>
        <taxon>Eukaryota</taxon>
        <taxon>Viridiplantae</taxon>
        <taxon>Streptophyta</taxon>
        <taxon>Embryophyta</taxon>
        <taxon>Tracheophyta</taxon>
        <taxon>Spermatophyta</taxon>
        <taxon>Magnoliopsida</taxon>
        <taxon>Liliopsida</taxon>
        <taxon>Poales</taxon>
        <taxon>Poaceae</taxon>
        <taxon>BOP clade</taxon>
        <taxon>Pooideae</taxon>
        <taxon>Triticodae</taxon>
        <taxon>Triticeae</taxon>
        <taxon>Triticinae</taxon>
        <taxon>Aegilops</taxon>
    </lineage>
</organism>
<accession>A0A453NLI6</accession>